<reference evidence="1 2" key="1">
    <citation type="submission" date="2016-10" db="EMBL/GenBank/DDBJ databases">
        <authorList>
            <person name="Varghese N."/>
            <person name="Submissions S."/>
        </authorList>
    </citation>
    <scope>NUCLEOTIDE SEQUENCE [LARGE SCALE GENOMIC DNA]</scope>
    <source>
        <strain evidence="1 2">BS2773</strain>
    </source>
</reference>
<sequence>MNLITLKQLRTAAENDDVDNVVIKAQGGIFVIQIHTRNGENATLSKARKSELRNFTNSTQALGVLHQLGLALGQFDIESWNPNDKSACRTRPDRTKALKFLLEAAKINNPPLYRH</sequence>
<name>A0A1H5IYL4_9PSED</name>
<evidence type="ECO:0000313" key="1">
    <source>
        <dbReference type="EMBL" id="SEE45137.1"/>
    </source>
</evidence>
<dbReference type="EMBL" id="FNTS01000002">
    <property type="protein sequence ID" value="SEE45137.1"/>
    <property type="molecule type" value="Genomic_DNA"/>
</dbReference>
<gene>
    <name evidence="1" type="ORF">SAMN04515675_5618</name>
</gene>
<proteinExistence type="predicted"/>
<organism evidence="1 2">
    <name type="scientific">Pseudomonas costantinii</name>
    <dbReference type="NCBI Taxonomy" id="168469"/>
    <lineage>
        <taxon>Bacteria</taxon>
        <taxon>Pseudomonadati</taxon>
        <taxon>Pseudomonadota</taxon>
        <taxon>Gammaproteobacteria</taxon>
        <taxon>Pseudomonadales</taxon>
        <taxon>Pseudomonadaceae</taxon>
        <taxon>Pseudomonas</taxon>
    </lineage>
</organism>
<dbReference type="RefSeq" id="WP_139213537.1">
    <property type="nucleotide sequence ID" value="NZ_FNTS01000002.1"/>
</dbReference>
<evidence type="ECO:0008006" key="3">
    <source>
        <dbReference type="Google" id="ProtNLM"/>
    </source>
</evidence>
<evidence type="ECO:0000313" key="2">
    <source>
        <dbReference type="Proteomes" id="UP000182179"/>
    </source>
</evidence>
<keyword evidence="2" id="KW-1185">Reference proteome</keyword>
<protein>
    <recommendedName>
        <fullName evidence="3">DUF3509 domain-containing protein</fullName>
    </recommendedName>
</protein>
<accession>A0A1H5IYL4</accession>
<dbReference type="Proteomes" id="UP000182179">
    <property type="component" value="Unassembled WGS sequence"/>
</dbReference>
<comment type="caution">
    <text evidence="1">The sequence shown here is derived from an EMBL/GenBank/DDBJ whole genome shotgun (WGS) entry which is preliminary data.</text>
</comment>